<gene>
    <name evidence="2" type="ORF">SAMN06295900_104300</name>
</gene>
<keyword evidence="3" id="KW-1185">Reference proteome</keyword>
<dbReference type="OrthoDB" id="5294844at2"/>
<reference evidence="3" key="1">
    <citation type="submission" date="2017-04" db="EMBL/GenBank/DDBJ databases">
        <authorList>
            <person name="Varghese N."/>
            <person name="Submissions S."/>
        </authorList>
    </citation>
    <scope>NUCLEOTIDE SEQUENCE [LARGE SCALE GENOMIC DNA]</scope>
    <source>
        <strain evidence="3">Ballard 720</strain>
    </source>
</reference>
<organism evidence="2 3">
    <name type="scientific">Trinickia caryophylli</name>
    <name type="common">Paraburkholderia caryophylli</name>
    <dbReference type="NCBI Taxonomy" id="28094"/>
    <lineage>
        <taxon>Bacteria</taxon>
        <taxon>Pseudomonadati</taxon>
        <taxon>Pseudomonadota</taxon>
        <taxon>Betaproteobacteria</taxon>
        <taxon>Burkholderiales</taxon>
        <taxon>Burkholderiaceae</taxon>
        <taxon>Trinickia</taxon>
    </lineage>
</organism>
<accession>A0A1X7E1D9</accession>
<dbReference type="InterPro" id="IPR050483">
    <property type="entry name" value="CoA-transferase_III_domain"/>
</dbReference>
<dbReference type="STRING" id="28094.SAMN06295900_104300"/>
<dbReference type="InterPro" id="IPR023606">
    <property type="entry name" value="CoA-Trfase_III_dom_1_sf"/>
</dbReference>
<keyword evidence="1 2" id="KW-0808">Transferase</keyword>
<sequence>MGALSHLRILDLTRVLAGPWCAQTLADLGADVIKIERPGAGDDTRHWGPPYLKTPDGADTREAAYYLCANRNKRSVTVDIATAEGQKIVRELAATSDVVLENYKVGQLARYGLDYASLARLKPDLVYCSVTGFGQTGPFAERAGYDFIVQGMGGFMSITGERDGLPGGGPQKAGVAIADLMTGMYATVAVLAALAHRDRTGAGQYIDMALLDVQVAMLANVASNYLASGQPPVRWGNAHQNIVPYQAFQTSDGWIIVAVGNDAQFRRFVEAGGRRELADDPRFATNPERVRHRETLVPIIAEMVKTRGKHDWIATLEALGVPCGPINDIGEVFDNEQVRARGLRAEVAHPSGATAALVRNPIRMSGTPPEIRTAPPTLGEHTEAVLRDLLGYDDAAIAALRARSVI</sequence>
<evidence type="ECO:0000313" key="3">
    <source>
        <dbReference type="Proteomes" id="UP000192911"/>
    </source>
</evidence>
<dbReference type="GeneID" id="95551532"/>
<dbReference type="RefSeq" id="WP_085227051.1">
    <property type="nucleotide sequence ID" value="NZ_BSQD01000005.1"/>
</dbReference>
<name>A0A1X7E1D9_TRICW</name>
<dbReference type="PANTHER" id="PTHR48207:SF3">
    <property type="entry name" value="SUCCINATE--HYDROXYMETHYLGLUTARATE COA-TRANSFERASE"/>
    <property type="match status" value="1"/>
</dbReference>
<dbReference type="SUPFAM" id="SSF89796">
    <property type="entry name" value="CoA-transferase family III (CaiB/BaiF)"/>
    <property type="match status" value="1"/>
</dbReference>
<dbReference type="Proteomes" id="UP000192911">
    <property type="component" value="Unassembled WGS sequence"/>
</dbReference>
<dbReference type="GO" id="GO:0008410">
    <property type="term" value="F:CoA-transferase activity"/>
    <property type="evidence" value="ECO:0007669"/>
    <property type="project" value="TreeGrafter"/>
</dbReference>
<dbReference type="AlphaFoldDB" id="A0A1X7E1D9"/>
<dbReference type="Gene3D" id="3.30.1540.10">
    <property type="entry name" value="formyl-coa transferase, domain 3"/>
    <property type="match status" value="1"/>
</dbReference>
<evidence type="ECO:0000256" key="1">
    <source>
        <dbReference type="ARBA" id="ARBA00022679"/>
    </source>
</evidence>
<dbReference type="PANTHER" id="PTHR48207">
    <property type="entry name" value="SUCCINATE--HYDROXYMETHYLGLUTARATE COA-TRANSFERASE"/>
    <property type="match status" value="1"/>
</dbReference>
<dbReference type="InterPro" id="IPR044855">
    <property type="entry name" value="CoA-Trfase_III_dom3_sf"/>
</dbReference>
<dbReference type="Pfam" id="PF02515">
    <property type="entry name" value="CoA_transf_3"/>
    <property type="match status" value="1"/>
</dbReference>
<evidence type="ECO:0000313" key="2">
    <source>
        <dbReference type="EMBL" id="SMF24993.1"/>
    </source>
</evidence>
<dbReference type="Gene3D" id="3.40.50.10540">
    <property type="entry name" value="Crotonobetainyl-coa:carnitine coa-transferase, domain 1"/>
    <property type="match status" value="1"/>
</dbReference>
<dbReference type="EMBL" id="FXAH01000004">
    <property type="protein sequence ID" value="SMF24993.1"/>
    <property type="molecule type" value="Genomic_DNA"/>
</dbReference>
<dbReference type="InterPro" id="IPR003673">
    <property type="entry name" value="CoA-Trfase_fam_III"/>
</dbReference>
<proteinExistence type="predicted"/>
<protein>
    <submittedName>
        <fullName evidence="2">Crotonobetainyl-CoA:carnitine CoA-transferase CaiB</fullName>
    </submittedName>
</protein>